<keyword evidence="9" id="KW-1185">Reference proteome</keyword>
<proteinExistence type="predicted"/>
<dbReference type="SUPFAM" id="SSF46894">
    <property type="entry name" value="C-terminal effector domain of the bipartite response regulators"/>
    <property type="match status" value="1"/>
</dbReference>
<dbReference type="Pfam" id="PF00196">
    <property type="entry name" value="GerE"/>
    <property type="match status" value="1"/>
</dbReference>
<evidence type="ECO:0000256" key="2">
    <source>
        <dbReference type="ARBA" id="ARBA00023015"/>
    </source>
</evidence>
<dbReference type="CDD" id="cd06170">
    <property type="entry name" value="LuxR_C_like"/>
    <property type="match status" value="1"/>
</dbReference>
<dbReference type="PROSITE" id="PS50110">
    <property type="entry name" value="RESPONSE_REGULATORY"/>
    <property type="match status" value="1"/>
</dbReference>
<dbReference type="Pfam" id="PF00072">
    <property type="entry name" value="Response_reg"/>
    <property type="match status" value="1"/>
</dbReference>
<evidence type="ECO:0000259" key="7">
    <source>
        <dbReference type="PROSITE" id="PS50110"/>
    </source>
</evidence>
<dbReference type="SMART" id="SM00448">
    <property type="entry name" value="REC"/>
    <property type="match status" value="1"/>
</dbReference>
<dbReference type="Proteomes" id="UP001278571">
    <property type="component" value="Unassembled WGS sequence"/>
</dbReference>
<feature type="domain" description="HTH luxR-type" evidence="6">
    <location>
        <begin position="146"/>
        <end position="211"/>
    </location>
</feature>
<keyword evidence="4" id="KW-0804">Transcription</keyword>
<feature type="domain" description="Response regulatory" evidence="7">
    <location>
        <begin position="10"/>
        <end position="126"/>
    </location>
</feature>
<keyword evidence="3" id="KW-0238">DNA-binding</keyword>
<evidence type="ECO:0000313" key="9">
    <source>
        <dbReference type="Proteomes" id="UP001278571"/>
    </source>
</evidence>
<dbReference type="InterPro" id="IPR016032">
    <property type="entry name" value="Sig_transdc_resp-reg_C-effctor"/>
</dbReference>
<name>A0ABU4K2H1_9ACTN</name>
<dbReference type="InterPro" id="IPR058245">
    <property type="entry name" value="NreC/VraR/RcsB-like_REC"/>
</dbReference>
<dbReference type="SMART" id="SM00421">
    <property type="entry name" value="HTH_LUXR"/>
    <property type="match status" value="1"/>
</dbReference>
<dbReference type="PROSITE" id="PS50043">
    <property type="entry name" value="HTH_LUXR_2"/>
    <property type="match status" value="1"/>
</dbReference>
<dbReference type="PANTHER" id="PTHR43214:SF24">
    <property type="entry name" value="TRANSCRIPTIONAL REGULATORY PROTEIN NARL-RELATED"/>
    <property type="match status" value="1"/>
</dbReference>
<dbReference type="SUPFAM" id="SSF52172">
    <property type="entry name" value="CheY-like"/>
    <property type="match status" value="1"/>
</dbReference>
<evidence type="ECO:0000313" key="8">
    <source>
        <dbReference type="EMBL" id="MDX2291951.1"/>
    </source>
</evidence>
<organism evidence="8 9">
    <name type="scientific">Streptomyces roseolus</name>
    <dbReference type="NCBI Taxonomy" id="67358"/>
    <lineage>
        <taxon>Bacteria</taxon>
        <taxon>Bacillati</taxon>
        <taxon>Actinomycetota</taxon>
        <taxon>Actinomycetes</taxon>
        <taxon>Kitasatosporales</taxon>
        <taxon>Streptomycetaceae</taxon>
        <taxon>Streptomyces</taxon>
    </lineage>
</organism>
<dbReference type="InterPro" id="IPR011006">
    <property type="entry name" value="CheY-like_superfamily"/>
</dbReference>
<dbReference type="RefSeq" id="WP_319008482.1">
    <property type="nucleotide sequence ID" value="NZ_JAWJZF010000279.1"/>
</dbReference>
<protein>
    <submittedName>
        <fullName evidence="8">Response regulator transcription factor</fullName>
    </submittedName>
</protein>
<dbReference type="Gene3D" id="3.40.50.2300">
    <property type="match status" value="1"/>
</dbReference>
<evidence type="ECO:0000256" key="3">
    <source>
        <dbReference type="ARBA" id="ARBA00023125"/>
    </source>
</evidence>
<evidence type="ECO:0000256" key="5">
    <source>
        <dbReference type="PROSITE-ProRule" id="PRU00169"/>
    </source>
</evidence>
<keyword evidence="2" id="KW-0805">Transcription regulation</keyword>
<dbReference type="PANTHER" id="PTHR43214">
    <property type="entry name" value="TWO-COMPONENT RESPONSE REGULATOR"/>
    <property type="match status" value="1"/>
</dbReference>
<evidence type="ECO:0000256" key="4">
    <source>
        <dbReference type="ARBA" id="ARBA00023163"/>
    </source>
</evidence>
<gene>
    <name evidence="8" type="ORF">R2363_07185</name>
</gene>
<keyword evidence="1 5" id="KW-0597">Phosphoprotein</keyword>
<dbReference type="InterPro" id="IPR001789">
    <property type="entry name" value="Sig_transdc_resp-reg_receiver"/>
</dbReference>
<dbReference type="InterPro" id="IPR039420">
    <property type="entry name" value="WalR-like"/>
</dbReference>
<dbReference type="EMBL" id="JAWJZF010000279">
    <property type="protein sequence ID" value="MDX2291951.1"/>
    <property type="molecule type" value="Genomic_DNA"/>
</dbReference>
<evidence type="ECO:0000259" key="6">
    <source>
        <dbReference type="PROSITE" id="PS50043"/>
    </source>
</evidence>
<dbReference type="PRINTS" id="PR00038">
    <property type="entry name" value="HTHLUXR"/>
</dbReference>
<accession>A0ABU4K2H1</accession>
<reference evidence="8 9" key="1">
    <citation type="submission" date="2023-10" db="EMBL/GenBank/DDBJ databases">
        <authorList>
            <person name="Wang X.X."/>
        </authorList>
    </citation>
    <scope>NUCLEOTIDE SEQUENCE [LARGE SCALE GENOMIC DNA]</scope>
    <source>
        <strain evidence="8 9">NBRC 12816</strain>
    </source>
</reference>
<evidence type="ECO:0000256" key="1">
    <source>
        <dbReference type="ARBA" id="ARBA00022553"/>
    </source>
</evidence>
<dbReference type="CDD" id="cd17535">
    <property type="entry name" value="REC_NarL-like"/>
    <property type="match status" value="1"/>
</dbReference>
<feature type="modified residue" description="4-aspartylphosphate" evidence="5">
    <location>
        <position position="61"/>
    </location>
</feature>
<dbReference type="InterPro" id="IPR000792">
    <property type="entry name" value="Tscrpt_reg_LuxR_C"/>
</dbReference>
<comment type="caution">
    <text evidence="8">The sequence shown here is derived from an EMBL/GenBank/DDBJ whole genome shotgun (WGS) entry which is preliminary data.</text>
</comment>
<sequence length="215" mass="23087">MSEDAPEVVRILAADDHTLLRGALCTMLAKEPDIEVVGEAVDGPTTVRLATRLQPDVVLLDLEMPGPGPQATLRQLRAVAPGARVVVLTMHDDGDLVQTLLADGASGYLHKSASRDMLLSAIHSTVAGGTTVFTPRRPAAPRRAADTPEAPVLTSREREVLQCVAQAMSNRQIGRRLGITEGTVKRHLRNIFAKLEATTRLDAVNRALAARLIGW</sequence>